<proteinExistence type="predicted"/>
<name>A0A9N9EWX2_9GLOM</name>
<gene>
    <name evidence="1" type="ORF">FCALED_LOCUS13217</name>
</gene>
<accession>A0A9N9EWX2</accession>
<dbReference type="EMBL" id="CAJVPQ010007357">
    <property type="protein sequence ID" value="CAG8695920.1"/>
    <property type="molecule type" value="Genomic_DNA"/>
</dbReference>
<dbReference type="Proteomes" id="UP000789570">
    <property type="component" value="Unassembled WGS sequence"/>
</dbReference>
<protein>
    <submittedName>
        <fullName evidence="1">16008_t:CDS:1</fullName>
    </submittedName>
</protein>
<sequence length="62" mass="7491">MLKKDDTVCYLLANAEWERGIENQRRTTDFTFSLSLYKIQKVVIIKNELALYYLEDEFILKR</sequence>
<dbReference type="OrthoDB" id="2422946at2759"/>
<keyword evidence="2" id="KW-1185">Reference proteome</keyword>
<dbReference type="AlphaFoldDB" id="A0A9N9EWX2"/>
<organism evidence="1 2">
    <name type="scientific">Funneliformis caledonium</name>
    <dbReference type="NCBI Taxonomy" id="1117310"/>
    <lineage>
        <taxon>Eukaryota</taxon>
        <taxon>Fungi</taxon>
        <taxon>Fungi incertae sedis</taxon>
        <taxon>Mucoromycota</taxon>
        <taxon>Glomeromycotina</taxon>
        <taxon>Glomeromycetes</taxon>
        <taxon>Glomerales</taxon>
        <taxon>Glomeraceae</taxon>
        <taxon>Funneliformis</taxon>
    </lineage>
</organism>
<evidence type="ECO:0000313" key="2">
    <source>
        <dbReference type="Proteomes" id="UP000789570"/>
    </source>
</evidence>
<evidence type="ECO:0000313" key="1">
    <source>
        <dbReference type="EMBL" id="CAG8695920.1"/>
    </source>
</evidence>
<reference evidence="1" key="1">
    <citation type="submission" date="2021-06" db="EMBL/GenBank/DDBJ databases">
        <authorList>
            <person name="Kallberg Y."/>
            <person name="Tangrot J."/>
            <person name="Rosling A."/>
        </authorList>
    </citation>
    <scope>NUCLEOTIDE SEQUENCE</scope>
    <source>
        <strain evidence="1">UK204</strain>
    </source>
</reference>
<comment type="caution">
    <text evidence="1">The sequence shown here is derived from an EMBL/GenBank/DDBJ whole genome shotgun (WGS) entry which is preliminary data.</text>
</comment>
<feature type="non-terminal residue" evidence="1">
    <location>
        <position position="62"/>
    </location>
</feature>